<keyword evidence="16" id="KW-0865">Zymogen</keyword>
<keyword evidence="18" id="KW-0458">Lysosome</keyword>
<evidence type="ECO:0000256" key="15">
    <source>
        <dbReference type="ARBA" id="ARBA00023049"/>
    </source>
</evidence>
<comment type="caution">
    <text evidence="23">The sequence shown here is derived from an EMBL/GenBank/DDBJ whole genome shotgun (WGS) entry which is preliminary data.</text>
</comment>
<proteinExistence type="predicted"/>
<name>A0A432W4R1_9GAMM</name>
<comment type="subunit">
    <text evidence="19">Homodimer. The monomeric form is inactive while the homodimer is active.</text>
</comment>
<feature type="domain" description="Peptidase M28" evidence="22">
    <location>
        <begin position="251"/>
        <end position="436"/>
    </location>
</feature>
<keyword evidence="24" id="KW-1185">Reference proteome</keyword>
<dbReference type="GO" id="GO:0004180">
    <property type="term" value="F:carboxypeptidase activity"/>
    <property type="evidence" value="ECO:0007669"/>
    <property type="project" value="UniProtKB-KW"/>
</dbReference>
<comment type="subcellular location">
    <subcellularLocation>
        <location evidence="1">Endoplasmic reticulum</location>
    </subcellularLocation>
    <subcellularLocation>
        <location evidence="3">Golgi apparatus</location>
    </subcellularLocation>
    <subcellularLocation>
        <location evidence="2">Lysosome</location>
    </subcellularLocation>
    <subcellularLocation>
        <location evidence="4">Secreted</location>
    </subcellularLocation>
</comment>
<keyword evidence="6" id="KW-0964">Secreted</keyword>
<accession>A0A432W4R1</accession>
<dbReference type="InterPro" id="IPR039866">
    <property type="entry name" value="CPQ"/>
</dbReference>
<feature type="chain" id="PRO_5019543330" description="Carboxypeptidase Q" evidence="21">
    <location>
        <begin position="28"/>
        <end position="452"/>
    </location>
</feature>
<dbReference type="GO" id="GO:0070573">
    <property type="term" value="F:metallodipeptidase activity"/>
    <property type="evidence" value="ECO:0007669"/>
    <property type="project" value="InterPro"/>
</dbReference>
<dbReference type="Gene3D" id="3.40.630.10">
    <property type="entry name" value="Zn peptidases"/>
    <property type="match status" value="1"/>
</dbReference>
<evidence type="ECO:0000313" key="24">
    <source>
        <dbReference type="Proteomes" id="UP000288293"/>
    </source>
</evidence>
<reference evidence="23 24" key="1">
    <citation type="journal article" date="2011" name="Front. Microbiol.">
        <title>Genomic signatures of strain selection and enhancement in Bacillus atrophaeus var. globigii, a historical biowarfare simulant.</title>
        <authorList>
            <person name="Gibbons H.S."/>
            <person name="Broomall S.M."/>
            <person name="McNew L.A."/>
            <person name="Daligault H."/>
            <person name="Chapman C."/>
            <person name="Bruce D."/>
            <person name="Karavis M."/>
            <person name="Krepps M."/>
            <person name="McGregor P.A."/>
            <person name="Hong C."/>
            <person name="Park K.H."/>
            <person name="Akmal A."/>
            <person name="Feldman A."/>
            <person name="Lin J.S."/>
            <person name="Chang W.E."/>
            <person name="Higgs B.W."/>
            <person name="Demirev P."/>
            <person name="Lindquist J."/>
            <person name="Liem A."/>
            <person name="Fochler E."/>
            <person name="Read T.D."/>
            <person name="Tapia R."/>
            <person name="Johnson S."/>
            <person name="Bishop-Lilly K.A."/>
            <person name="Detter C."/>
            <person name="Han C."/>
            <person name="Sozhamannan S."/>
            <person name="Rosenzweig C.N."/>
            <person name="Skowronski E.W."/>
        </authorList>
    </citation>
    <scope>NUCLEOTIDE SEQUENCE [LARGE SCALE GENOMIC DNA]</scope>
    <source>
        <strain evidence="23 24">MLST1</strain>
    </source>
</reference>
<dbReference type="Gene3D" id="3.50.30.30">
    <property type="match status" value="1"/>
</dbReference>
<dbReference type="RefSeq" id="WP_126804179.1">
    <property type="nucleotide sequence ID" value="NZ_PIPL01000002.1"/>
</dbReference>
<dbReference type="SUPFAM" id="SSF53187">
    <property type="entry name" value="Zn-dependent exopeptidases"/>
    <property type="match status" value="1"/>
</dbReference>
<evidence type="ECO:0000313" key="23">
    <source>
        <dbReference type="EMBL" id="RUO24478.1"/>
    </source>
</evidence>
<evidence type="ECO:0000256" key="8">
    <source>
        <dbReference type="ARBA" id="ARBA00022670"/>
    </source>
</evidence>
<evidence type="ECO:0000256" key="4">
    <source>
        <dbReference type="ARBA" id="ARBA00004613"/>
    </source>
</evidence>
<evidence type="ECO:0000256" key="19">
    <source>
        <dbReference type="ARBA" id="ARBA00025833"/>
    </source>
</evidence>
<evidence type="ECO:0000256" key="10">
    <source>
        <dbReference type="ARBA" id="ARBA00022729"/>
    </source>
</evidence>
<evidence type="ECO:0000256" key="2">
    <source>
        <dbReference type="ARBA" id="ARBA00004371"/>
    </source>
</evidence>
<evidence type="ECO:0000256" key="20">
    <source>
        <dbReference type="ARBA" id="ARBA00033328"/>
    </source>
</evidence>
<evidence type="ECO:0000256" key="21">
    <source>
        <dbReference type="SAM" id="SignalP"/>
    </source>
</evidence>
<evidence type="ECO:0000256" key="7">
    <source>
        <dbReference type="ARBA" id="ARBA00022645"/>
    </source>
</evidence>
<dbReference type="Pfam" id="PF04389">
    <property type="entry name" value="Peptidase_M28"/>
    <property type="match status" value="1"/>
</dbReference>
<evidence type="ECO:0000256" key="3">
    <source>
        <dbReference type="ARBA" id="ARBA00004555"/>
    </source>
</evidence>
<evidence type="ECO:0000256" key="18">
    <source>
        <dbReference type="ARBA" id="ARBA00023228"/>
    </source>
</evidence>
<evidence type="ECO:0000256" key="13">
    <source>
        <dbReference type="ARBA" id="ARBA00022833"/>
    </source>
</evidence>
<evidence type="ECO:0000256" key="12">
    <source>
        <dbReference type="ARBA" id="ARBA00022824"/>
    </source>
</evidence>
<dbReference type="GO" id="GO:0006508">
    <property type="term" value="P:proteolysis"/>
    <property type="evidence" value="ECO:0007669"/>
    <property type="project" value="UniProtKB-KW"/>
</dbReference>
<dbReference type="GO" id="GO:0005576">
    <property type="term" value="C:extracellular region"/>
    <property type="evidence" value="ECO:0007669"/>
    <property type="project" value="UniProtKB-SubCell"/>
</dbReference>
<evidence type="ECO:0000256" key="6">
    <source>
        <dbReference type="ARBA" id="ARBA00022525"/>
    </source>
</evidence>
<evidence type="ECO:0000256" key="14">
    <source>
        <dbReference type="ARBA" id="ARBA00023034"/>
    </source>
</evidence>
<dbReference type="PANTHER" id="PTHR12053">
    <property type="entry name" value="PROTEASE FAMILY M28 PLASMA GLUTAMATE CARBOXYPEPTIDASE-RELATED"/>
    <property type="match status" value="1"/>
</dbReference>
<keyword evidence="8" id="KW-0645">Protease</keyword>
<sequence length="452" mass="49441">MKLSKKSLNLLTVASLALGLVGHSAQAKEMVVNEDLAYHLTESLVTQIGPRMPGTKADARTVEWAVDKFERLGYDRVWTEEFAMQHWQPVSASLHVQAPFKQDLVLASLGHSISTPEQGIQASVVEFDSLESLREAEPSDVEGKIVFINREMERHPRGATYGPAVSGRSQGAVVASELGAVAVLIRSISTSDDRFPHTGMMRYQDGIEKIPAAALSVPDANQLSRMLQREPELTVDFNLQNESKGEVTSHNVIAEMRGTERPDELILIGAHHDSWHKGTGALDDGAGVGIVMATGAMVRQRGETERTVRVVLFGAEEIGLVGARAYTDKHADNLHNHIFASESDFGAGRVFAFDTNFGEEGLEFADEVHKKLLPLGIQRGHNNASGGPDITFLQQEGVPVGRLQQDGTDYFDYHHTNNDTLDKVDPAAVKQNLRAWVILTEALANSDVNLRD</sequence>
<gene>
    <name evidence="23" type="ORF">CWE09_11525</name>
</gene>
<dbReference type="InterPro" id="IPR007484">
    <property type="entry name" value="Peptidase_M28"/>
</dbReference>
<keyword evidence="7" id="KW-0121">Carboxypeptidase</keyword>
<keyword evidence="17" id="KW-0325">Glycoprotein</keyword>
<evidence type="ECO:0000256" key="9">
    <source>
        <dbReference type="ARBA" id="ARBA00022723"/>
    </source>
</evidence>
<dbReference type="Proteomes" id="UP000288293">
    <property type="component" value="Unassembled WGS sequence"/>
</dbReference>
<keyword evidence="13" id="KW-0862">Zinc</keyword>
<evidence type="ECO:0000256" key="17">
    <source>
        <dbReference type="ARBA" id="ARBA00023180"/>
    </source>
</evidence>
<keyword evidence="15" id="KW-0482">Metalloprotease</keyword>
<keyword evidence="11" id="KW-0378">Hydrolase</keyword>
<evidence type="ECO:0000259" key="22">
    <source>
        <dbReference type="Pfam" id="PF04389"/>
    </source>
</evidence>
<dbReference type="GO" id="GO:0046872">
    <property type="term" value="F:metal ion binding"/>
    <property type="evidence" value="ECO:0007669"/>
    <property type="project" value="UniProtKB-KW"/>
</dbReference>
<keyword evidence="10 21" id="KW-0732">Signal</keyword>
<evidence type="ECO:0000256" key="11">
    <source>
        <dbReference type="ARBA" id="ARBA00022801"/>
    </source>
</evidence>
<dbReference type="GO" id="GO:0005764">
    <property type="term" value="C:lysosome"/>
    <property type="evidence" value="ECO:0007669"/>
    <property type="project" value="UniProtKB-SubCell"/>
</dbReference>
<protein>
    <recommendedName>
        <fullName evidence="5">Carboxypeptidase Q</fullName>
    </recommendedName>
    <alternativeName>
        <fullName evidence="20">Plasma glutamate carboxypeptidase</fullName>
    </alternativeName>
</protein>
<dbReference type="AlphaFoldDB" id="A0A432W4R1"/>
<dbReference type="EMBL" id="PIPL01000002">
    <property type="protein sequence ID" value="RUO24478.1"/>
    <property type="molecule type" value="Genomic_DNA"/>
</dbReference>
<organism evidence="23 24">
    <name type="scientific">Aliidiomarina minuta</name>
    <dbReference type="NCBI Taxonomy" id="880057"/>
    <lineage>
        <taxon>Bacteria</taxon>
        <taxon>Pseudomonadati</taxon>
        <taxon>Pseudomonadota</taxon>
        <taxon>Gammaproteobacteria</taxon>
        <taxon>Alteromonadales</taxon>
        <taxon>Idiomarinaceae</taxon>
        <taxon>Aliidiomarina</taxon>
    </lineage>
</organism>
<keyword evidence="9" id="KW-0479">Metal-binding</keyword>
<evidence type="ECO:0000256" key="16">
    <source>
        <dbReference type="ARBA" id="ARBA00023145"/>
    </source>
</evidence>
<dbReference type="OrthoDB" id="9769665at2"/>
<dbReference type="PANTHER" id="PTHR12053:SF3">
    <property type="entry name" value="CARBOXYPEPTIDASE Q"/>
    <property type="match status" value="1"/>
</dbReference>
<evidence type="ECO:0000256" key="1">
    <source>
        <dbReference type="ARBA" id="ARBA00004240"/>
    </source>
</evidence>
<keyword evidence="14" id="KW-0333">Golgi apparatus</keyword>
<keyword evidence="12" id="KW-0256">Endoplasmic reticulum</keyword>
<evidence type="ECO:0000256" key="5">
    <source>
        <dbReference type="ARBA" id="ARBA00014116"/>
    </source>
</evidence>
<feature type="signal peptide" evidence="21">
    <location>
        <begin position="1"/>
        <end position="27"/>
    </location>
</feature>